<feature type="non-terminal residue" evidence="1">
    <location>
        <position position="1"/>
    </location>
</feature>
<accession>A0ABT2HAC9</accession>
<keyword evidence="2" id="KW-1185">Reference proteome</keyword>
<dbReference type="Proteomes" id="UP001165586">
    <property type="component" value="Unassembled WGS sequence"/>
</dbReference>
<name>A0ABT2HAC9_9MICO</name>
<comment type="caution">
    <text evidence="1">The sequence shown here is derived from an EMBL/GenBank/DDBJ whole genome shotgun (WGS) entry which is preliminary data.</text>
</comment>
<protein>
    <submittedName>
        <fullName evidence="1">DUF5309 domain-containing protein</fullName>
    </submittedName>
</protein>
<dbReference type="EMBL" id="JANLCJ010000221">
    <property type="protein sequence ID" value="MCS5736847.1"/>
    <property type="molecule type" value="Genomic_DNA"/>
</dbReference>
<proteinExistence type="predicted"/>
<dbReference type="InterPro" id="IPR035198">
    <property type="entry name" value="SU10_MCP"/>
</dbReference>
<reference evidence="1" key="1">
    <citation type="submission" date="2022-08" db="EMBL/GenBank/DDBJ databases">
        <authorList>
            <person name="Deng Y."/>
            <person name="Han X.-F."/>
            <person name="Zhang Y.-Q."/>
        </authorList>
    </citation>
    <scope>NUCLEOTIDE SEQUENCE</scope>
    <source>
        <strain evidence="1">CPCC 203386</strain>
    </source>
</reference>
<organism evidence="1 2">
    <name type="scientific">Herbiconiux daphne</name>
    <dbReference type="NCBI Taxonomy" id="2970914"/>
    <lineage>
        <taxon>Bacteria</taxon>
        <taxon>Bacillati</taxon>
        <taxon>Actinomycetota</taxon>
        <taxon>Actinomycetes</taxon>
        <taxon>Micrococcales</taxon>
        <taxon>Microbacteriaceae</taxon>
        <taxon>Herbiconiux</taxon>
    </lineage>
</organism>
<evidence type="ECO:0000313" key="2">
    <source>
        <dbReference type="Proteomes" id="UP001165586"/>
    </source>
</evidence>
<gene>
    <name evidence="1" type="ORF">N1032_24250</name>
</gene>
<sequence length="100" mass="11285">LSANAGGRQRMFDGASDTKVNTYVSTLVDPLGQEYKLIPNRFMPEKAIYVFSPADWTQMVLRAPQRTKLAKQGSNEKWMIEMEVGLRHRNPFASGILKLA</sequence>
<evidence type="ECO:0000313" key="1">
    <source>
        <dbReference type="EMBL" id="MCS5736847.1"/>
    </source>
</evidence>
<dbReference type="RefSeq" id="WP_259543041.1">
    <property type="nucleotide sequence ID" value="NZ_JANLCJ010000221.1"/>
</dbReference>
<dbReference type="Pfam" id="PF17236">
    <property type="entry name" value="SU10_MCP"/>
    <property type="match status" value="1"/>
</dbReference>